<dbReference type="PANTHER" id="PTHR21367:SF1">
    <property type="entry name" value="ARGINYL-TRNA--PROTEIN TRANSFERASE 1"/>
    <property type="match status" value="1"/>
</dbReference>
<proteinExistence type="predicted"/>
<sequence length="203" mass="22470">MTVHNDTPDHVTEISYRRFLVDTPLVPVPPSGDGRVPPCGFGSFHQQYVVDGKLIAVGVIDILPNVCLVNIYSGIQILPFYHSAKFDKLIYHLQWVPCNIASPLLDRKPYIVLSDHALLQNGESLLPHASENAIEMQHDDNCDEDTNDVLIDDSEEMIEAESESSDDESGPETSGQTLENNDVGDILIGLKGSRVRYKSPDLD</sequence>
<accession>A0A6A6N2J5</accession>
<evidence type="ECO:0000259" key="2">
    <source>
        <dbReference type="Pfam" id="PF04377"/>
    </source>
</evidence>
<dbReference type="InterPro" id="IPR030700">
    <property type="entry name" value="N-end_Aminoacyl_Trfase"/>
</dbReference>
<evidence type="ECO:0000256" key="1">
    <source>
        <dbReference type="SAM" id="MobiDB-lite"/>
    </source>
</evidence>
<dbReference type="GO" id="GO:0004057">
    <property type="term" value="F:arginyl-tRNA--protein transferase activity"/>
    <property type="evidence" value="ECO:0007669"/>
    <property type="project" value="InterPro"/>
</dbReference>
<protein>
    <recommendedName>
        <fullName evidence="2">N-end rule aminoacyl transferase C-terminal domain-containing protein</fullName>
    </recommendedName>
</protein>
<dbReference type="PANTHER" id="PTHR21367">
    <property type="entry name" value="ARGININE-TRNA-PROTEIN TRANSFERASE 1"/>
    <property type="match status" value="1"/>
</dbReference>
<feature type="compositionally biased region" description="Acidic residues" evidence="1">
    <location>
        <begin position="157"/>
        <end position="170"/>
    </location>
</feature>
<comment type="caution">
    <text evidence="3">The sequence shown here is derived from an EMBL/GenBank/DDBJ whole genome shotgun (WGS) entry which is preliminary data.</text>
</comment>
<evidence type="ECO:0000313" key="4">
    <source>
        <dbReference type="Proteomes" id="UP000467840"/>
    </source>
</evidence>
<gene>
    <name evidence="3" type="ORF">GH714_013100</name>
</gene>
<dbReference type="AlphaFoldDB" id="A0A6A6N2J5"/>
<evidence type="ECO:0000313" key="3">
    <source>
        <dbReference type="EMBL" id="KAF2319075.1"/>
    </source>
</evidence>
<dbReference type="Pfam" id="PF04377">
    <property type="entry name" value="ATE_C"/>
    <property type="match status" value="1"/>
</dbReference>
<dbReference type="InterPro" id="IPR007472">
    <property type="entry name" value="N-end_Aminoacyl_Trfase_C"/>
</dbReference>
<name>A0A6A6N2J5_HEVBR</name>
<dbReference type="EMBL" id="JAAGAX010000003">
    <property type="protein sequence ID" value="KAF2319075.1"/>
    <property type="molecule type" value="Genomic_DNA"/>
</dbReference>
<feature type="domain" description="N-end rule aminoacyl transferase C-terminal" evidence="2">
    <location>
        <begin position="2"/>
        <end position="72"/>
    </location>
</feature>
<dbReference type="Proteomes" id="UP000467840">
    <property type="component" value="Chromosome 10"/>
</dbReference>
<feature type="region of interest" description="Disordered" evidence="1">
    <location>
        <begin position="157"/>
        <end position="185"/>
    </location>
</feature>
<dbReference type="GO" id="GO:0005737">
    <property type="term" value="C:cytoplasm"/>
    <property type="evidence" value="ECO:0007669"/>
    <property type="project" value="TreeGrafter"/>
</dbReference>
<organism evidence="3 4">
    <name type="scientific">Hevea brasiliensis</name>
    <name type="common">Para rubber tree</name>
    <name type="synonym">Siphonia brasiliensis</name>
    <dbReference type="NCBI Taxonomy" id="3981"/>
    <lineage>
        <taxon>Eukaryota</taxon>
        <taxon>Viridiplantae</taxon>
        <taxon>Streptophyta</taxon>
        <taxon>Embryophyta</taxon>
        <taxon>Tracheophyta</taxon>
        <taxon>Spermatophyta</taxon>
        <taxon>Magnoliopsida</taxon>
        <taxon>eudicotyledons</taxon>
        <taxon>Gunneridae</taxon>
        <taxon>Pentapetalae</taxon>
        <taxon>rosids</taxon>
        <taxon>fabids</taxon>
        <taxon>Malpighiales</taxon>
        <taxon>Euphorbiaceae</taxon>
        <taxon>Crotonoideae</taxon>
        <taxon>Micrandreae</taxon>
        <taxon>Hevea</taxon>
    </lineage>
</organism>
<reference evidence="3 4" key="1">
    <citation type="journal article" date="2020" name="Mol. Plant">
        <title>The Chromosome-Based Rubber Tree Genome Provides New Insights into Spurge Genome Evolution and Rubber Biosynthesis.</title>
        <authorList>
            <person name="Liu J."/>
            <person name="Shi C."/>
            <person name="Shi C.C."/>
            <person name="Li W."/>
            <person name="Zhang Q.J."/>
            <person name="Zhang Y."/>
            <person name="Li K."/>
            <person name="Lu H.F."/>
            <person name="Shi C."/>
            <person name="Zhu S.T."/>
            <person name="Xiao Z.Y."/>
            <person name="Nan H."/>
            <person name="Yue Y."/>
            <person name="Zhu X.G."/>
            <person name="Wu Y."/>
            <person name="Hong X.N."/>
            <person name="Fan G.Y."/>
            <person name="Tong Y."/>
            <person name="Zhang D."/>
            <person name="Mao C.L."/>
            <person name="Liu Y.L."/>
            <person name="Hao S.J."/>
            <person name="Liu W.Q."/>
            <person name="Lv M.Q."/>
            <person name="Zhang H.B."/>
            <person name="Liu Y."/>
            <person name="Hu-Tang G.R."/>
            <person name="Wang J.P."/>
            <person name="Wang J.H."/>
            <person name="Sun Y.H."/>
            <person name="Ni S.B."/>
            <person name="Chen W.B."/>
            <person name="Zhang X.C."/>
            <person name="Jiao Y.N."/>
            <person name="Eichler E.E."/>
            <person name="Li G.H."/>
            <person name="Liu X."/>
            <person name="Gao L.Z."/>
        </authorList>
    </citation>
    <scope>NUCLEOTIDE SEQUENCE [LARGE SCALE GENOMIC DNA]</scope>
    <source>
        <strain evidence="4">cv. GT1</strain>
        <tissue evidence="3">Leaf</tissue>
    </source>
</reference>
<keyword evidence="4" id="KW-1185">Reference proteome</keyword>